<dbReference type="AlphaFoldDB" id="A0A250B2Y6"/>
<evidence type="ECO:0000313" key="2">
    <source>
        <dbReference type="Proteomes" id="UP000217182"/>
    </source>
</evidence>
<dbReference type="KEGG" id="gqu:AWC35_14960"/>
<reference evidence="1 2" key="1">
    <citation type="submission" date="2016-01" db="EMBL/GenBank/DDBJ databases">
        <authorList>
            <person name="Oliw E.H."/>
        </authorList>
    </citation>
    <scope>NUCLEOTIDE SEQUENCE [LARGE SCALE GENOMIC DNA]</scope>
    <source>
        <strain evidence="1 2">FRB97</strain>
    </source>
</reference>
<dbReference type="InterPro" id="IPR025612">
    <property type="entry name" value="YqjK"/>
</dbReference>
<gene>
    <name evidence="1" type="ORF">AWC35_14960</name>
</gene>
<dbReference type="Proteomes" id="UP000217182">
    <property type="component" value="Chromosome"/>
</dbReference>
<dbReference type="RefSeq" id="WP_095847127.1">
    <property type="nucleotide sequence ID" value="NZ_CAMKXY010000049.1"/>
</dbReference>
<organism evidence="1 2">
    <name type="scientific">Gibbsiella quercinecans</name>
    <dbReference type="NCBI Taxonomy" id="929813"/>
    <lineage>
        <taxon>Bacteria</taxon>
        <taxon>Pseudomonadati</taxon>
        <taxon>Pseudomonadota</taxon>
        <taxon>Gammaproteobacteria</taxon>
        <taxon>Enterobacterales</taxon>
        <taxon>Yersiniaceae</taxon>
        <taxon>Gibbsiella</taxon>
    </lineage>
</organism>
<name>A0A250B2Y6_9GAMM</name>
<dbReference type="GO" id="GO:0051301">
    <property type="term" value="P:cell division"/>
    <property type="evidence" value="ECO:0007669"/>
    <property type="project" value="UniProtKB-KW"/>
</dbReference>
<keyword evidence="2" id="KW-1185">Reference proteome</keyword>
<keyword evidence="1" id="KW-0131">Cell cycle</keyword>
<accession>A0A250B2Y6</accession>
<proteinExistence type="predicted"/>
<keyword evidence="1" id="KW-0132">Cell division</keyword>
<dbReference type="OrthoDB" id="6504948at2"/>
<evidence type="ECO:0000313" key="1">
    <source>
        <dbReference type="EMBL" id="ATA20539.1"/>
    </source>
</evidence>
<dbReference type="EMBL" id="CP014136">
    <property type="protein sequence ID" value="ATA20539.1"/>
    <property type="molecule type" value="Genomic_DNA"/>
</dbReference>
<sequence length="95" mass="11180">MNNRQYREWRKQRLLSQIQQQRVDLAQNTAVLLEKTERIDRGWQALFGMRKVMAIGASVVAIYGIRHPSKLILWSRRAFGAWGTLRLLRKTLSTK</sequence>
<protein>
    <submittedName>
        <fullName evidence="1">Cell division protein FtsH</fullName>
    </submittedName>
</protein>
<dbReference type="Pfam" id="PF13997">
    <property type="entry name" value="YqjK"/>
    <property type="match status" value="1"/>
</dbReference>